<dbReference type="RefSeq" id="XP_040709909.1">
    <property type="nucleotide sequence ID" value="XM_040853455.1"/>
</dbReference>
<organism evidence="2 3">
    <name type="scientific">Pseudomassariella vexata</name>
    <dbReference type="NCBI Taxonomy" id="1141098"/>
    <lineage>
        <taxon>Eukaryota</taxon>
        <taxon>Fungi</taxon>
        <taxon>Dikarya</taxon>
        <taxon>Ascomycota</taxon>
        <taxon>Pezizomycotina</taxon>
        <taxon>Sordariomycetes</taxon>
        <taxon>Xylariomycetidae</taxon>
        <taxon>Amphisphaeriales</taxon>
        <taxon>Pseudomassariaceae</taxon>
        <taxon>Pseudomassariella</taxon>
    </lineage>
</organism>
<dbReference type="AlphaFoldDB" id="A0A1Y2D9X3"/>
<dbReference type="STRING" id="1141098.A0A1Y2D9X3"/>
<dbReference type="InParanoid" id="A0A1Y2D9X3"/>
<evidence type="ECO:0000259" key="1">
    <source>
        <dbReference type="PROSITE" id="PS50181"/>
    </source>
</evidence>
<evidence type="ECO:0000313" key="3">
    <source>
        <dbReference type="Proteomes" id="UP000193689"/>
    </source>
</evidence>
<dbReference type="InterPro" id="IPR056021">
    <property type="entry name" value="DUF7600"/>
</dbReference>
<sequence>MYHSEYFYLSHDPRDKFDYDAEPLSDIMLSLPALNMISIEDRHSLDPLYSFPSEIAMIVLEYMPSADVCNLRLASRHVAILSQPSLLTQAFWSSRFAGSHEMSFVFANRTYCLPPEPVNWRELYTKAKAMLKDPRAYPGFQNRHRIWDVLSRLIPALSLRLENEESLAKAPYRGSFTTTLSDGSIPGNTVSGELTFEHGGAPFRETSAKTELDAGCRLFEKQKLAWPAGSEHKAARIGVSFAHMGTMTYITGLRLSLLEELSQEAEVARAGLVRLSSEQSFDLHPGEVIEALTVNMSITGIVGLRFDLNGPKGARSCTTGNLEMVDTESGLAKLILAPNMHCVGLLVGLDAWKLVSIQILEEPSDVKVARTSLSARTNDLQSAEIWNPNMPSDRPDWQHPEASHRQFFHLCLNMDFGGHDGVRLAQLTRVVAWMGDFPAVFLGMSFFYSDGTEQLYGRREYATRGGKLRSCVANSFVLAGARGELINRLETAHSTRYDTITEITVSTNFGRRHNFLLWGMNGFDERDLTRSIKQLPSDHAFTALYSKIQSPKFYFRDLTGGSSVATLGAVKVEALRDESSHHIPLTSDSMKSAVEMLAHAGGFAFTSANFSRIRRIRVSAGRNGYSRGPKHISGLWIDYEDSDVPLILGQWITECAVLEMHDDERLVEVTTWHDFTNRFSRVKFGPIVGISLVTSKGLKKEVLGQSVEGKVCLQYRENPYEKLNGIIWGFNRQWDHVRVLCSPRDGKPNTGMVFGPVTRIVPEWAVREKLFLDDLNADGSSDSVSVIEVSYKYLSSEPAGMTFTYESGKTHTIGHRGEKPNPISLQAGEELTAMEIGVLRGNRIGFMITSQNRSLEFAYDPDKIAGLAIHSRESHRLRRPQAGENPTARTRGVIEVPEYAGAGNLLGFWVIPRRQDRGLRYPMLGPIFEKIGGEQGEGDKQLFC</sequence>
<dbReference type="PROSITE" id="PS50181">
    <property type="entry name" value="FBOX"/>
    <property type="match status" value="1"/>
</dbReference>
<comment type="caution">
    <text evidence="2">The sequence shown here is derived from an EMBL/GenBank/DDBJ whole genome shotgun (WGS) entry which is preliminary data.</text>
</comment>
<feature type="domain" description="F-box" evidence="1">
    <location>
        <begin position="45"/>
        <end position="95"/>
    </location>
</feature>
<reference evidence="2 3" key="1">
    <citation type="submission" date="2016-07" db="EMBL/GenBank/DDBJ databases">
        <title>Pervasive Adenine N6-methylation of Active Genes in Fungi.</title>
        <authorList>
            <consortium name="DOE Joint Genome Institute"/>
            <person name="Mondo S.J."/>
            <person name="Dannebaum R.O."/>
            <person name="Kuo R.C."/>
            <person name="Labutti K."/>
            <person name="Haridas S."/>
            <person name="Kuo A."/>
            <person name="Salamov A."/>
            <person name="Ahrendt S.R."/>
            <person name="Lipzen A."/>
            <person name="Sullivan W."/>
            <person name="Andreopoulos W.B."/>
            <person name="Clum A."/>
            <person name="Lindquist E."/>
            <person name="Daum C."/>
            <person name="Ramamoorthy G.K."/>
            <person name="Gryganskyi A."/>
            <person name="Culley D."/>
            <person name="Magnuson J.K."/>
            <person name="James T.Y."/>
            <person name="O'Malley M.A."/>
            <person name="Stajich J.E."/>
            <person name="Spatafora J.W."/>
            <person name="Visel A."/>
            <person name="Grigoriev I.V."/>
        </authorList>
    </citation>
    <scope>NUCLEOTIDE SEQUENCE [LARGE SCALE GENOMIC DNA]</scope>
    <source>
        <strain evidence="2 3">CBS 129021</strain>
    </source>
</reference>
<dbReference type="Proteomes" id="UP000193689">
    <property type="component" value="Unassembled WGS sequence"/>
</dbReference>
<dbReference type="GeneID" id="63769667"/>
<gene>
    <name evidence="2" type="ORF">BCR38DRAFT_119373</name>
</gene>
<protein>
    <recommendedName>
        <fullName evidence="1">F-box domain-containing protein</fullName>
    </recommendedName>
</protein>
<proteinExistence type="predicted"/>
<dbReference type="Pfam" id="PF24539">
    <property type="entry name" value="DUF7600"/>
    <property type="match status" value="1"/>
</dbReference>
<evidence type="ECO:0000313" key="2">
    <source>
        <dbReference type="EMBL" id="ORY56063.1"/>
    </source>
</evidence>
<accession>A0A1Y2D9X3</accession>
<name>A0A1Y2D9X3_9PEZI</name>
<keyword evidence="3" id="KW-1185">Reference proteome</keyword>
<dbReference type="OrthoDB" id="5273847at2759"/>
<dbReference type="SUPFAM" id="SSF81383">
    <property type="entry name" value="F-box domain"/>
    <property type="match status" value="1"/>
</dbReference>
<dbReference type="EMBL" id="MCFJ01000024">
    <property type="protein sequence ID" value="ORY56063.1"/>
    <property type="molecule type" value="Genomic_DNA"/>
</dbReference>
<dbReference type="InterPro" id="IPR001810">
    <property type="entry name" value="F-box_dom"/>
</dbReference>
<dbReference type="InterPro" id="IPR036047">
    <property type="entry name" value="F-box-like_dom_sf"/>
</dbReference>